<sequence>MEKHDFKVLIVGGSIAGLVLANMLEQVGIDFLVLEAYPEIAPQVGASIGFFPNGCRILDQIGCYDGVRGKLDQESKDLFYNSQQGIPLSLIPFAGQHFVERHGYGIIFIDRQMAIEVFYEKLKGKSKVLVDKRVVSVTPLANGVQVVTKDGSTYTGDILVGADGVHSTIRQEMWRLGDELSPGRFPKSDRTDVPCDYHCMFGISKGVVGLTESSTQTVLGHNNSYLVIDGPGSRTYWFLFVKNERTLRGMENEIPQSFTEEQKKALAEKHWNDPVTPKVTFGDLYKNHTSAVLTAIPEFVNTEWHFGRTIITGDAVHKFNPISGQGGNNALETAATLTTEILNMLKAVPAGQRPSDADVTAAFQRTQDCRRAPVTVAVDISHQQQSIFACETPLFGFLARVIPFLGAEGTFEKFADAALPARRLPMLPMPKRPRFEPYHDELPSKPLGGLAFSLLIATGIFASLFYIALNGTQKTLFALSNGVPPDPLQYIYLFPIFVIWTLESYRNANAFSFVSLPIVFGIASQLVGIGKVAPLYFLLSVLGNARIMYTRAIGRPVPISVAHTILPAVFLGYAVPLVLTRAGIVDNAASTSFSRAALPILVAFHTYAAKRLLDLWNPPDAFDMYKKADVRPLRDAYRVSFLLATGAHIALFLLPQSALGLDGLWKTAPSFLWEQLLATDSDFPLFALATALFCLHSVYELRRTGWATTGQALGAAAAVVGGLPLVGPTAVYAAVWYWREGVWSQEVDLQGRKD</sequence>
<dbReference type="PANTHER" id="PTHR47356">
    <property type="entry name" value="FAD-DEPENDENT MONOOXYGENASE ASQG-RELATED"/>
    <property type="match status" value="1"/>
</dbReference>
<keyword evidence="5" id="KW-1133">Transmembrane helix</keyword>
<dbReference type="PRINTS" id="PR00420">
    <property type="entry name" value="RNGMNOXGNASE"/>
</dbReference>
<keyword evidence="4" id="KW-0560">Oxidoreductase</keyword>
<dbReference type="Proteomes" id="UP001218218">
    <property type="component" value="Unassembled WGS sequence"/>
</dbReference>
<gene>
    <name evidence="7" type="ORF">DFH08DRAFT_995207</name>
</gene>
<dbReference type="GO" id="GO:0004497">
    <property type="term" value="F:monooxygenase activity"/>
    <property type="evidence" value="ECO:0007669"/>
    <property type="project" value="InterPro"/>
</dbReference>
<evidence type="ECO:0000256" key="2">
    <source>
        <dbReference type="ARBA" id="ARBA00022630"/>
    </source>
</evidence>
<feature type="transmembrane region" description="Helical" evidence="5">
    <location>
        <begin position="713"/>
        <end position="738"/>
    </location>
</feature>
<feature type="transmembrane region" description="Helical" evidence="5">
    <location>
        <begin position="518"/>
        <end position="539"/>
    </location>
</feature>
<name>A0AAD7A6M6_9AGAR</name>
<proteinExistence type="inferred from homology"/>
<keyword evidence="5" id="KW-0812">Transmembrane</keyword>
<evidence type="ECO:0000256" key="4">
    <source>
        <dbReference type="ARBA" id="ARBA00023002"/>
    </source>
</evidence>
<evidence type="ECO:0000313" key="8">
    <source>
        <dbReference type="Proteomes" id="UP001218218"/>
    </source>
</evidence>
<evidence type="ECO:0000259" key="6">
    <source>
        <dbReference type="Pfam" id="PF01494"/>
    </source>
</evidence>
<feature type="domain" description="FAD-binding" evidence="6">
    <location>
        <begin position="6"/>
        <end position="346"/>
    </location>
</feature>
<dbReference type="InterPro" id="IPR050562">
    <property type="entry name" value="FAD_mOase_fung"/>
</dbReference>
<feature type="transmembrane region" description="Helical" evidence="5">
    <location>
        <begin position="683"/>
        <end position="701"/>
    </location>
</feature>
<evidence type="ECO:0000256" key="1">
    <source>
        <dbReference type="ARBA" id="ARBA00007992"/>
    </source>
</evidence>
<dbReference type="PANTHER" id="PTHR47356:SF2">
    <property type="entry name" value="FAD-BINDING DOMAIN-CONTAINING PROTEIN-RELATED"/>
    <property type="match status" value="1"/>
</dbReference>
<dbReference type="SUPFAM" id="SSF51905">
    <property type="entry name" value="FAD/NAD(P)-binding domain"/>
    <property type="match status" value="1"/>
</dbReference>
<dbReference type="InterPro" id="IPR002938">
    <property type="entry name" value="FAD-bd"/>
</dbReference>
<keyword evidence="5" id="KW-0472">Membrane</keyword>
<dbReference type="EMBL" id="JARIHO010000014">
    <property type="protein sequence ID" value="KAJ7350582.1"/>
    <property type="molecule type" value="Genomic_DNA"/>
</dbReference>
<dbReference type="AlphaFoldDB" id="A0AAD7A6M6"/>
<accession>A0AAD7A6M6</accession>
<protein>
    <submittedName>
        <fullName evidence="7">FAD binding domain-containing protein</fullName>
    </submittedName>
</protein>
<dbReference type="InterPro" id="IPR036188">
    <property type="entry name" value="FAD/NAD-bd_sf"/>
</dbReference>
<feature type="transmembrane region" description="Helical" evidence="5">
    <location>
        <begin position="636"/>
        <end position="654"/>
    </location>
</feature>
<dbReference type="Gene3D" id="3.50.50.60">
    <property type="entry name" value="FAD/NAD(P)-binding domain"/>
    <property type="match status" value="1"/>
</dbReference>
<comment type="similarity">
    <text evidence="1">Belongs to the paxM FAD-dependent monooxygenase family.</text>
</comment>
<keyword evidence="3" id="KW-0274">FAD</keyword>
<evidence type="ECO:0000313" key="7">
    <source>
        <dbReference type="EMBL" id="KAJ7350582.1"/>
    </source>
</evidence>
<reference evidence="7" key="1">
    <citation type="submission" date="2023-03" db="EMBL/GenBank/DDBJ databases">
        <title>Massive genome expansion in bonnet fungi (Mycena s.s.) driven by repeated elements and novel gene families across ecological guilds.</title>
        <authorList>
            <consortium name="Lawrence Berkeley National Laboratory"/>
            <person name="Harder C.B."/>
            <person name="Miyauchi S."/>
            <person name="Viragh M."/>
            <person name="Kuo A."/>
            <person name="Thoen E."/>
            <person name="Andreopoulos B."/>
            <person name="Lu D."/>
            <person name="Skrede I."/>
            <person name="Drula E."/>
            <person name="Henrissat B."/>
            <person name="Morin E."/>
            <person name="Kohler A."/>
            <person name="Barry K."/>
            <person name="LaButti K."/>
            <person name="Morin E."/>
            <person name="Salamov A."/>
            <person name="Lipzen A."/>
            <person name="Mereny Z."/>
            <person name="Hegedus B."/>
            <person name="Baldrian P."/>
            <person name="Stursova M."/>
            <person name="Weitz H."/>
            <person name="Taylor A."/>
            <person name="Grigoriev I.V."/>
            <person name="Nagy L.G."/>
            <person name="Martin F."/>
            <person name="Kauserud H."/>
        </authorList>
    </citation>
    <scope>NUCLEOTIDE SEQUENCE</scope>
    <source>
        <strain evidence="7">CBHHK002</strain>
    </source>
</reference>
<feature type="transmembrane region" description="Helical" evidence="5">
    <location>
        <begin position="447"/>
        <end position="469"/>
    </location>
</feature>
<comment type="caution">
    <text evidence="7">The sequence shown here is derived from an EMBL/GenBank/DDBJ whole genome shotgun (WGS) entry which is preliminary data.</text>
</comment>
<feature type="transmembrane region" description="Helical" evidence="5">
    <location>
        <begin position="559"/>
        <end position="579"/>
    </location>
</feature>
<organism evidence="7 8">
    <name type="scientific">Mycena albidolilacea</name>
    <dbReference type="NCBI Taxonomy" id="1033008"/>
    <lineage>
        <taxon>Eukaryota</taxon>
        <taxon>Fungi</taxon>
        <taxon>Dikarya</taxon>
        <taxon>Basidiomycota</taxon>
        <taxon>Agaricomycotina</taxon>
        <taxon>Agaricomycetes</taxon>
        <taxon>Agaricomycetidae</taxon>
        <taxon>Agaricales</taxon>
        <taxon>Marasmiineae</taxon>
        <taxon>Mycenaceae</taxon>
        <taxon>Mycena</taxon>
    </lineage>
</organism>
<dbReference type="Pfam" id="PF01494">
    <property type="entry name" value="FAD_binding_3"/>
    <property type="match status" value="1"/>
</dbReference>
<dbReference type="GO" id="GO:0071949">
    <property type="term" value="F:FAD binding"/>
    <property type="evidence" value="ECO:0007669"/>
    <property type="project" value="InterPro"/>
</dbReference>
<evidence type="ECO:0000256" key="5">
    <source>
        <dbReference type="SAM" id="Phobius"/>
    </source>
</evidence>
<evidence type="ECO:0000256" key="3">
    <source>
        <dbReference type="ARBA" id="ARBA00022827"/>
    </source>
</evidence>
<keyword evidence="8" id="KW-1185">Reference proteome</keyword>
<keyword evidence="2" id="KW-0285">Flavoprotein</keyword>